<protein>
    <submittedName>
        <fullName evidence="1">Uncharacterized protein</fullName>
    </submittedName>
</protein>
<evidence type="ECO:0000313" key="1">
    <source>
        <dbReference type="EMBL" id="CAG6701765.1"/>
    </source>
</evidence>
<sequence length="99" mass="11803">MSRKKNRHQLLSLLSSINFEKKRTSLVLVSTKSLIKTYPTDKRKKIVVYFFYLKLAGYPTRLYKSHEAHNNYTHRILFINIKFERGLPIFYNCPYGVDT</sequence>
<accession>A0A8D8XP41</accession>
<organism evidence="1">
    <name type="scientific">Cacopsylla melanoneura</name>
    <dbReference type="NCBI Taxonomy" id="428564"/>
    <lineage>
        <taxon>Eukaryota</taxon>
        <taxon>Metazoa</taxon>
        <taxon>Ecdysozoa</taxon>
        <taxon>Arthropoda</taxon>
        <taxon>Hexapoda</taxon>
        <taxon>Insecta</taxon>
        <taxon>Pterygota</taxon>
        <taxon>Neoptera</taxon>
        <taxon>Paraneoptera</taxon>
        <taxon>Hemiptera</taxon>
        <taxon>Sternorrhyncha</taxon>
        <taxon>Psylloidea</taxon>
        <taxon>Psyllidae</taxon>
        <taxon>Psyllinae</taxon>
        <taxon>Cacopsylla</taxon>
    </lineage>
</organism>
<dbReference type="AlphaFoldDB" id="A0A8D8XP41"/>
<reference evidence="1" key="1">
    <citation type="submission" date="2021-05" db="EMBL/GenBank/DDBJ databases">
        <authorList>
            <person name="Alioto T."/>
            <person name="Alioto T."/>
            <person name="Gomez Garrido J."/>
        </authorList>
    </citation>
    <scope>NUCLEOTIDE SEQUENCE</scope>
</reference>
<dbReference type="EMBL" id="HBUF01340084">
    <property type="protein sequence ID" value="CAG6701765.1"/>
    <property type="molecule type" value="Transcribed_RNA"/>
</dbReference>
<proteinExistence type="predicted"/>
<name>A0A8D8XP41_9HEMI</name>